<organism evidence="1 2">
    <name type="scientific">Streptoalloteichus hindustanus</name>
    <dbReference type="NCBI Taxonomy" id="2017"/>
    <lineage>
        <taxon>Bacteria</taxon>
        <taxon>Bacillati</taxon>
        <taxon>Actinomycetota</taxon>
        <taxon>Actinomycetes</taxon>
        <taxon>Pseudonocardiales</taxon>
        <taxon>Pseudonocardiaceae</taxon>
        <taxon>Streptoalloteichus</taxon>
    </lineage>
</organism>
<dbReference type="STRING" id="2017.SAMN05444320_12411"/>
<accession>A0A1M5QGF1</accession>
<proteinExistence type="predicted"/>
<dbReference type="Proteomes" id="UP000184501">
    <property type="component" value="Unassembled WGS sequence"/>
</dbReference>
<reference evidence="1 2" key="1">
    <citation type="submission" date="2016-11" db="EMBL/GenBank/DDBJ databases">
        <authorList>
            <person name="Jaros S."/>
            <person name="Januszkiewicz K."/>
            <person name="Wedrychowicz H."/>
        </authorList>
    </citation>
    <scope>NUCLEOTIDE SEQUENCE [LARGE SCALE GENOMIC DNA]</scope>
    <source>
        <strain evidence="1 2">DSM 44523</strain>
    </source>
</reference>
<gene>
    <name evidence="1" type="ORF">SAMN05444320_12411</name>
</gene>
<protein>
    <submittedName>
        <fullName evidence="1">Uncharacterized protein</fullName>
    </submittedName>
</protein>
<evidence type="ECO:0000313" key="2">
    <source>
        <dbReference type="Proteomes" id="UP000184501"/>
    </source>
</evidence>
<dbReference type="EMBL" id="FQVN01000024">
    <property type="protein sequence ID" value="SHH12839.1"/>
    <property type="molecule type" value="Genomic_DNA"/>
</dbReference>
<evidence type="ECO:0000313" key="1">
    <source>
        <dbReference type="EMBL" id="SHH12839.1"/>
    </source>
</evidence>
<dbReference type="RefSeq" id="WP_143174541.1">
    <property type="nucleotide sequence ID" value="NZ_FQVN01000024.1"/>
</dbReference>
<keyword evidence="2" id="KW-1185">Reference proteome</keyword>
<name>A0A1M5QGF1_STRHI</name>
<sequence length="185" mass="20066">MDNTNDPADLDECGSACPGTGSGGFNQREWARVPLGVALECNRIHQEARDATLALGGREVDESAETRRLWTTVMRERDRITMALVRGAGLDFAVASDVAFEWVRCGPWLPPGTEDRAEWVVLAPREVRDGHGQLLVVPVDEDDPGWLSVVCRRCGVELASGPASMRSVLLGLFGIRLPQTRGGGL</sequence>
<dbReference type="AlphaFoldDB" id="A0A1M5QGF1"/>